<dbReference type="SUPFAM" id="SSF50494">
    <property type="entry name" value="Trypsin-like serine proteases"/>
    <property type="match status" value="1"/>
</dbReference>
<dbReference type="InterPro" id="IPR043504">
    <property type="entry name" value="Peptidase_S1_PA_chymotrypsin"/>
</dbReference>
<reference evidence="3 4" key="1">
    <citation type="journal article" date="2016" name="Microb. Cell Fact.">
        <title>Dissection of exopolysaccharide biosynthesis in Kozakia baliensis.</title>
        <authorList>
            <person name="Brandt J.U."/>
            <person name="Jakob F."/>
            <person name="Behr J."/>
            <person name="Geissler A.J."/>
            <person name="Vogel R.F."/>
        </authorList>
    </citation>
    <scope>NUCLEOTIDE SEQUENCE [LARGE SCALE GENOMIC DNA]</scope>
    <source>
        <strain evidence="3 4">DSM 14400</strain>
    </source>
</reference>
<dbReference type="AlphaFoldDB" id="A0A1D8UWU3"/>
<dbReference type="STRING" id="153496.A0U89_04115"/>
<evidence type="ECO:0000313" key="3">
    <source>
        <dbReference type="EMBL" id="AOX18112.1"/>
    </source>
</evidence>
<organism evidence="3 4">
    <name type="scientific">Kozakia baliensis</name>
    <dbReference type="NCBI Taxonomy" id="153496"/>
    <lineage>
        <taxon>Bacteria</taxon>
        <taxon>Pseudomonadati</taxon>
        <taxon>Pseudomonadota</taxon>
        <taxon>Alphaproteobacteria</taxon>
        <taxon>Acetobacterales</taxon>
        <taxon>Acetobacteraceae</taxon>
        <taxon>Kozakia</taxon>
    </lineage>
</organism>
<dbReference type="InterPro" id="IPR050966">
    <property type="entry name" value="Glutamyl_endopeptidase"/>
</dbReference>
<feature type="domain" description="Peptidase S1" evidence="2">
    <location>
        <begin position="18"/>
        <end position="218"/>
    </location>
</feature>
<protein>
    <recommendedName>
        <fullName evidence="2">Peptidase S1 domain-containing protein</fullName>
    </recommendedName>
</protein>
<dbReference type="eggNOG" id="COG3591">
    <property type="taxonomic scope" value="Bacteria"/>
</dbReference>
<dbReference type="EMBL" id="CP014674">
    <property type="protein sequence ID" value="AOX18112.1"/>
    <property type="molecule type" value="Genomic_DNA"/>
</dbReference>
<evidence type="ECO:0000256" key="1">
    <source>
        <dbReference type="ARBA" id="ARBA00022729"/>
    </source>
</evidence>
<proteinExistence type="predicted"/>
<dbReference type="PANTHER" id="PTHR15462">
    <property type="entry name" value="SERINE PROTEASE"/>
    <property type="match status" value="1"/>
</dbReference>
<evidence type="ECO:0000313" key="4">
    <source>
        <dbReference type="Proteomes" id="UP000179145"/>
    </source>
</evidence>
<dbReference type="PROSITE" id="PS50240">
    <property type="entry name" value="TRYPSIN_DOM"/>
    <property type="match status" value="1"/>
</dbReference>
<accession>A0A1D8UWU3</accession>
<dbReference type="OrthoDB" id="267336at2"/>
<dbReference type="KEGG" id="kba:A0U89_04115"/>
<name>A0A1D8UWU3_9PROT</name>
<dbReference type="Gene3D" id="2.40.10.10">
    <property type="entry name" value="Trypsin-like serine proteases"/>
    <property type="match status" value="2"/>
</dbReference>
<keyword evidence="1" id="KW-0732">Signal</keyword>
<evidence type="ECO:0000259" key="2">
    <source>
        <dbReference type="PROSITE" id="PS50240"/>
    </source>
</evidence>
<dbReference type="InterPro" id="IPR009003">
    <property type="entry name" value="Peptidase_S1_PA"/>
</dbReference>
<sequence>MICWGQGAMAEPILLPGIGAGVRHNVDVSKSPWRILGRVQTELGTRCTGFLVAPSVIETAAHCLWLPQTEHYIQPSSVHFLLGYDAGDFRATARGVRIIIPPGYDPHYEIRTGQADHATIILDHPMVSNREILPSIAPSVGQQAMLAGYEQDRGEIAFGDVHCRITAIRGRLLDHDCAATHGASGAPLLLLGPQGWGIGGIDIWAQAEKGGTAIRVSD</sequence>
<dbReference type="GO" id="GO:0004252">
    <property type="term" value="F:serine-type endopeptidase activity"/>
    <property type="evidence" value="ECO:0007669"/>
    <property type="project" value="InterPro"/>
</dbReference>
<dbReference type="Proteomes" id="UP000179145">
    <property type="component" value="Chromosome"/>
</dbReference>
<dbReference type="PANTHER" id="PTHR15462:SF8">
    <property type="entry name" value="SERINE PROTEASE"/>
    <property type="match status" value="1"/>
</dbReference>
<gene>
    <name evidence="3" type="ORF">A0U89_04115</name>
</gene>
<dbReference type="InterPro" id="IPR001254">
    <property type="entry name" value="Trypsin_dom"/>
</dbReference>
<dbReference type="Pfam" id="PF00089">
    <property type="entry name" value="Trypsin"/>
    <property type="match status" value="1"/>
</dbReference>
<keyword evidence="4" id="KW-1185">Reference proteome</keyword>
<dbReference type="GO" id="GO:0006508">
    <property type="term" value="P:proteolysis"/>
    <property type="evidence" value="ECO:0007669"/>
    <property type="project" value="InterPro"/>
</dbReference>